<feature type="transmembrane region" description="Helical" evidence="1">
    <location>
        <begin position="6"/>
        <end position="27"/>
    </location>
</feature>
<keyword evidence="1" id="KW-1133">Transmembrane helix</keyword>
<evidence type="ECO:0008006" key="3">
    <source>
        <dbReference type="Google" id="ProtNLM"/>
    </source>
</evidence>
<organism evidence="2">
    <name type="scientific">bioreactor metagenome</name>
    <dbReference type="NCBI Taxonomy" id="1076179"/>
    <lineage>
        <taxon>unclassified sequences</taxon>
        <taxon>metagenomes</taxon>
        <taxon>ecological metagenomes</taxon>
    </lineage>
</organism>
<dbReference type="InterPro" id="IPR027853">
    <property type="entry name" value="DUF4492"/>
</dbReference>
<dbReference type="EMBL" id="VSSQ01001105">
    <property type="protein sequence ID" value="MPM05145.1"/>
    <property type="molecule type" value="Genomic_DNA"/>
</dbReference>
<accession>A0A644WMK7</accession>
<keyword evidence="1" id="KW-0812">Transmembrane</keyword>
<keyword evidence="1" id="KW-0472">Membrane</keyword>
<comment type="caution">
    <text evidence="2">The sequence shown here is derived from an EMBL/GenBank/DDBJ whole genome shotgun (WGS) entry which is preliminary data.</text>
</comment>
<gene>
    <name evidence="2" type="ORF">SDC9_51432</name>
</gene>
<name>A0A644WMK7_9ZZZZ</name>
<evidence type="ECO:0000313" key="2">
    <source>
        <dbReference type="EMBL" id="MPM05145.1"/>
    </source>
</evidence>
<dbReference type="AlphaFoldDB" id="A0A644WMK7"/>
<reference evidence="2" key="1">
    <citation type="submission" date="2019-08" db="EMBL/GenBank/DDBJ databases">
        <authorList>
            <person name="Kucharzyk K."/>
            <person name="Murdoch R.W."/>
            <person name="Higgins S."/>
            <person name="Loffler F."/>
        </authorList>
    </citation>
    <scope>NUCLEOTIDE SEQUENCE</scope>
</reference>
<sequence length="54" mass="6372">MPSWGKQAWAVVIFKGIVVFIVMKFVFFPNQLKKDFDTDEQRSEHVLDQLTKTK</sequence>
<dbReference type="Pfam" id="PF14899">
    <property type="entry name" value="DUF4492"/>
    <property type="match status" value="1"/>
</dbReference>
<protein>
    <recommendedName>
        <fullName evidence="3">DUF4492 domain-containing protein</fullName>
    </recommendedName>
</protein>
<proteinExistence type="predicted"/>
<evidence type="ECO:0000256" key="1">
    <source>
        <dbReference type="SAM" id="Phobius"/>
    </source>
</evidence>